<evidence type="ECO:0000256" key="6">
    <source>
        <dbReference type="ARBA" id="ARBA00023136"/>
    </source>
</evidence>
<dbReference type="Pfam" id="PF12698">
    <property type="entry name" value="ABC2_membrane_3"/>
    <property type="match status" value="1"/>
</dbReference>
<evidence type="ECO:0000256" key="2">
    <source>
        <dbReference type="ARBA" id="ARBA00022692"/>
    </source>
</evidence>
<dbReference type="PROSITE" id="PS50893">
    <property type="entry name" value="ABC_TRANSPORTER_2"/>
    <property type="match status" value="1"/>
</dbReference>
<comment type="subcellular location">
    <subcellularLocation>
        <location evidence="1">Membrane</location>
        <topology evidence="1">Multi-pass membrane protein</topology>
    </subcellularLocation>
</comment>
<dbReference type="InterPro" id="IPR003593">
    <property type="entry name" value="AAA+_ATPase"/>
</dbReference>
<feature type="transmembrane region" description="Helical" evidence="8">
    <location>
        <begin position="637"/>
        <end position="662"/>
    </location>
</feature>
<dbReference type="PROSITE" id="PS51012">
    <property type="entry name" value="ABC_TM2"/>
    <property type="match status" value="1"/>
</dbReference>
<dbReference type="EMBL" id="JAMQBK010000012">
    <property type="protein sequence ID" value="MCM2369717.1"/>
    <property type="molecule type" value="Genomic_DNA"/>
</dbReference>
<organism evidence="11 12">
    <name type="scientific">Aporhodopirellula aestuarii</name>
    <dbReference type="NCBI Taxonomy" id="2950107"/>
    <lineage>
        <taxon>Bacteria</taxon>
        <taxon>Pseudomonadati</taxon>
        <taxon>Planctomycetota</taxon>
        <taxon>Planctomycetia</taxon>
        <taxon>Pirellulales</taxon>
        <taxon>Pirellulaceae</taxon>
        <taxon>Aporhodopirellula</taxon>
    </lineage>
</organism>
<keyword evidence="6 8" id="KW-0472">Membrane</keyword>
<feature type="transmembrane region" description="Helical" evidence="8">
    <location>
        <begin position="694"/>
        <end position="713"/>
    </location>
</feature>
<feature type="compositionally biased region" description="Acidic residues" evidence="7">
    <location>
        <begin position="341"/>
        <end position="359"/>
    </location>
</feature>
<dbReference type="PROSITE" id="PS00211">
    <property type="entry name" value="ABC_TRANSPORTER_1"/>
    <property type="match status" value="1"/>
</dbReference>
<feature type="transmembrane region" description="Helical" evidence="8">
    <location>
        <begin position="558"/>
        <end position="581"/>
    </location>
</feature>
<dbReference type="InterPro" id="IPR013525">
    <property type="entry name" value="ABC2_TM"/>
</dbReference>
<evidence type="ECO:0000256" key="5">
    <source>
        <dbReference type="ARBA" id="ARBA00022989"/>
    </source>
</evidence>
<feature type="domain" description="ABC transmembrane type-2" evidence="10">
    <location>
        <begin position="515"/>
        <end position="750"/>
    </location>
</feature>
<evidence type="ECO:0000256" key="7">
    <source>
        <dbReference type="SAM" id="MobiDB-lite"/>
    </source>
</evidence>
<dbReference type="SMART" id="SM00382">
    <property type="entry name" value="AAA"/>
    <property type="match status" value="1"/>
</dbReference>
<evidence type="ECO:0000313" key="11">
    <source>
        <dbReference type="EMBL" id="MCM2369717.1"/>
    </source>
</evidence>
<feature type="transmembrane region" description="Helical" evidence="8">
    <location>
        <begin position="393"/>
        <end position="411"/>
    </location>
</feature>
<evidence type="ECO:0000256" key="4">
    <source>
        <dbReference type="ARBA" id="ARBA00022840"/>
    </source>
</evidence>
<dbReference type="InterPro" id="IPR003439">
    <property type="entry name" value="ABC_transporter-like_ATP-bd"/>
</dbReference>
<protein>
    <submittedName>
        <fullName evidence="11">ABC transporter permease</fullName>
    </submittedName>
</protein>
<sequence>MRHPIIDVRSLSRSFGTLTAVRDVSFQVHRGSIFGLLGPNGSGKSTIIRMLLGILPPSDGDASVLGMNVKDEAEQIKPRVGYMSQQFSLYGDLSVQENIDFYGRIYGLDRNRLSHRRDVVLSLTGLHDRVEQLAGTLSGGWKQRLALACSLIHEPDVLFLDEPTAGIDPVARRDLWDLLFELSGRGVTLFVTTHYMDEAERCSEVGYIFESQLLVLGKPHELKRLPAVNPSGTRRYEIRLPNPARHLPALRDLPEVHDATLFGESIHLLLDDTRSPEEVLAGLGLVAHDEAREIAPSLEDVFVTLTRNAEERAESSLVTPKTEPSARDPAPSGQSAFQESSGEDESQPTSTADDDDDFTPIDPTERNDQGTWNGLWAVLLKELVHIRRQPTTLFFMLVVPVMQTIIFGYAIDTQIEHIPTVVFNMDGRQVSRELTSAFENTRRFQIIGHVWDEESFQRALSSGRAKVGVRIPPNYVDQLLRGEQTRLQVLIDGSDSQVATTAQSTAQLLGKNLSIQMATAKGEALQLAPARTASGQSALPIEVRTRLLYNPDLESSHFFVPGLVGIILQLVTLFLTSFAVVREREIGTLEQLFVTPVGRTGLLLGKLLPYALVGFVAFLTVLVVMIYVFGVEIRGSISLLFVLSMLFMICSLGLGLLVSTLAKTQLEAMQFAFVIMLPSVLLSGFVFPRSEMPFPIYLITFAIPATYYIEILRGVVLRGADFIDLIPWIFGLIVCGVLVITLSVFRFQKRLKV</sequence>
<dbReference type="PANTHER" id="PTHR43038:SF3">
    <property type="entry name" value="ABC TRANSPORTER G FAMILY MEMBER 20 ISOFORM X1"/>
    <property type="match status" value="1"/>
</dbReference>
<feature type="domain" description="ABC transporter" evidence="9">
    <location>
        <begin position="6"/>
        <end position="235"/>
    </location>
</feature>
<dbReference type="Gene3D" id="3.40.50.300">
    <property type="entry name" value="P-loop containing nucleotide triphosphate hydrolases"/>
    <property type="match status" value="1"/>
</dbReference>
<reference evidence="11 12" key="1">
    <citation type="journal article" date="2022" name="Syst. Appl. Microbiol.">
        <title>Rhodopirellula aestuarii sp. nov., a novel member of the genus Rhodopirellula isolated from brackish sediments collected in the Tagus River estuary, Portugal.</title>
        <authorList>
            <person name="Vitorino I.R."/>
            <person name="Klimek D."/>
            <person name="Calusinska M."/>
            <person name="Lobo-da-Cunha A."/>
            <person name="Vasconcelos V."/>
            <person name="Lage O.M."/>
        </authorList>
    </citation>
    <scope>NUCLEOTIDE SEQUENCE [LARGE SCALE GENOMIC DNA]</scope>
    <source>
        <strain evidence="11 12">ICT_H3.1</strain>
    </source>
</reference>
<evidence type="ECO:0000259" key="10">
    <source>
        <dbReference type="PROSITE" id="PS51012"/>
    </source>
</evidence>
<evidence type="ECO:0000313" key="12">
    <source>
        <dbReference type="Proteomes" id="UP001202961"/>
    </source>
</evidence>
<keyword evidence="3" id="KW-0547">Nucleotide-binding</keyword>
<evidence type="ECO:0000256" key="3">
    <source>
        <dbReference type="ARBA" id="ARBA00022741"/>
    </source>
</evidence>
<dbReference type="Proteomes" id="UP001202961">
    <property type="component" value="Unassembled WGS sequence"/>
</dbReference>
<keyword evidence="4" id="KW-0067">ATP-binding</keyword>
<dbReference type="InterPro" id="IPR017871">
    <property type="entry name" value="ABC_transporter-like_CS"/>
</dbReference>
<gene>
    <name evidence="11" type="ORF">NB063_03670</name>
</gene>
<feature type="region of interest" description="Disordered" evidence="7">
    <location>
        <begin position="312"/>
        <end position="366"/>
    </location>
</feature>
<keyword evidence="12" id="KW-1185">Reference proteome</keyword>
<keyword evidence="5 8" id="KW-1133">Transmembrane helix</keyword>
<feature type="transmembrane region" description="Helical" evidence="8">
    <location>
        <begin position="668"/>
        <end position="687"/>
    </location>
</feature>
<dbReference type="InterPro" id="IPR047817">
    <property type="entry name" value="ABC2_TM_bact-type"/>
</dbReference>
<dbReference type="InterPro" id="IPR027417">
    <property type="entry name" value="P-loop_NTPase"/>
</dbReference>
<evidence type="ECO:0000259" key="9">
    <source>
        <dbReference type="PROSITE" id="PS50893"/>
    </source>
</evidence>
<comment type="caution">
    <text evidence="11">The sequence shown here is derived from an EMBL/GenBank/DDBJ whole genome shotgun (WGS) entry which is preliminary data.</text>
</comment>
<dbReference type="RefSeq" id="WP_250927385.1">
    <property type="nucleotide sequence ID" value="NZ_JAMQBK010000012.1"/>
</dbReference>
<dbReference type="Gene3D" id="3.40.1710.10">
    <property type="entry name" value="abc type-2 transporter like domain"/>
    <property type="match status" value="1"/>
</dbReference>
<feature type="transmembrane region" description="Helical" evidence="8">
    <location>
        <begin position="607"/>
        <end position="630"/>
    </location>
</feature>
<name>A0ABT0TYN9_9BACT</name>
<dbReference type="CDD" id="cd03230">
    <property type="entry name" value="ABC_DR_subfamily_A"/>
    <property type="match status" value="1"/>
</dbReference>
<proteinExistence type="predicted"/>
<keyword evidence="2 8" id="KW-0812">Transmembrane</keyword>
<dbReference type="SUPFAM" id="SSF52540">
    <property type="entry name" value="P-loop containing nucleoside triphosphate hydrolases"/>
    <property type="match status" value="1"/>
</dbReference>
<dbReference type="Pfam" id="PF00005">
    <property type="entry name" value="ABC_tran"/>
    <property type="match status" value="1"/>
</dbReference>
<evidence type="ECO:0000256" key="8">
    <source>
        <dbReference type="SAM" id="Phobius"/>
    </source>
</evidence>
<evidence type="ECO:0000256" key="1">
    <source>
        <dbReference type="ARBA" id="ARBA00004141"/>
    </source>
</evidence>
<accession>A0ABT0TYN9</accession>
<dbReference type="PANTHER" id="PTHR43038">
    <property type="entry name" value="ATP-BINDING CASSETTE, SUB-FAMILY H, MEMBER 1"/>
    <property type="match status" value="1"/>
</dbReference>
<feature type="transmembrane region" description="Helical" evidence="8">
    <location>
        <begin position="725"/>
        <end position="745"/>
    </location>
</feature>